<dbReference type="Proteomes" id="UP000245133">
    <property type="component" value="Unassembled WGS sequence"/>
</dbReference>
<protein>
    <recommendedName>
        <fullName evidence="3 4">Formyltetrahydrofolate deformylase</fullName>
        <ecNumber evidence="3 4">3.5.1.10</ecNumber>
    </recommendedName>
    <alternativeName>
        <fullName evidence="3">Formyl-FH(4) hydrolase</fullName>
    </alternativeName>
</protein>
<dbReference type="CDD" id="cd08648">
    <property type="entry name" value="FMT_core_Formyl-FH4-Hydrolase_C"/>
    <property type="match status" value="1"/>
</dbReference>
<comment type="pathway">
    <text evidence="3">Purine metabolism; IMP biosynthesis via de novo pathway; formate from 10-formyl-5,6,7,8-tetrahydrofolate: step 1/1.</text>
</comment>
<keyword evidence="1 3" id="KW-0554">One-carbon metabolism</keyword>
<evidence type="ECO:0000259" key="5">
    <source>
        <dbReference type="PROSITE" id="PS51671"/>
    </source>
</evidence>
<dbReference type="InterPro" id="IPR045865">
    <property type="entry name" value="ACT-like_dom_sf"/>
</dbReference>
<comment type="catalytic activity">
    <reaction evidence="3">
        <text>(6R)-10-formyltetrahydrofolate + H2O = (6S)-5,6,7,8-tetrahydrofolate + formate + H(+)</text>
        <dbReference type="Rhea" id="RHEA:19833"/>
        <dbReference type="ChEBI" id="CHEBI:15377"/>
        <dbReference type="ChEBI" id="CHEBI:15378"/>
        <dbReference type="ChEBI" id="CHEBI:15740"/>
        <dbReference type="ChEBI" id="CHEBI:57453"/>
        <dbReference type="ChEBI" id="CHEBI:195366"/>
        <dbReference type="EC" id="3.5.1.10"/>
    </reaction>
</comment>
<evidence type="ECO:0000256" key="1">
    <source>
        <dbReference type="ARBA" id="ARBA00022563"/>
    </source>
</evidence>
<dbReference type="AlphaFoldDB" id="A0A2P2DVW7"/>
<evidence type="ECO:0000256" key="3">
    <source>
        <dbReference type="HAMAP-Rule" id="MF_01927"/>
    </source>
</evidence>
<feature type="active site" evidence="3">
    <location>
        <position position="224"/>
    </location>
</feature>
<evidence type="ECO:0000256" key="4">
    <source>
        <dbReference type="NCBIfam" id="TIGR00655"/>
    </source>
</evidence>
<dbReference type="Pfam" id="PF00551">
    <property type="entry name" value="Formyl_trans_N"/>
    <property type="match status" value="1"/>
</dbReference>
<dbReference type="RefSeq" id="WP_108972959.1">
    <property type="nucleotide sequence ID" value="NZ_BFBB01000002.1"/>
</dbReference>
<dbReference type="GO" id="GO:0006730">
    <property type="term" value="P:one-carbon metabolic process"/>
    <property type="evidence" value="ECO:0007669"/>
    <property type="project" value="UniProtKB-KW"/>
</dbReference>
<dbReference type="InterPro" id="IPR002912">
    <property type="entry name" value="ACT_dom"/>
</dbReference>
<dbReference type="InterPro" id="IPR036477">
    <property type="entry name" value="Formyl_transf_N_sf"/>
</dbReference>
<dbReference type="PANTHER" id="PTHR42706:SF1">
    <property type="entry name" value="FORMYLTETRAHYDROFOLATE DEFORMYLASE 2, MITOCHONDRIAL"/>
    <property type="match status" value="1"/>
</dbReference>
<dbReference type="PROSITE" id="PS51671">
    <property type="entry name" value="ACT"/>
    <property type="match status" value="1"/>
</dbReference>
<dbReference type="EC" id="3.5.1.10" evidence="3 4"/>
<sequence>MLPSPNQVLLIRTHDKPGLIHTVTGALLAEKANILANHEFVDPIEGMFFMRTEFSGPNQKQSLLATLGKLLPGSHMELRTLERPKIVIFATKEGHCLGDILLRQRFGELDVSIEAVVANHPDLGSLVQDFHIPFFHIPTQENQREEQESQVLKTLSHLPFDYLVLAKYMRILSPKFVETFPLRIINIHHSFLPAFIGANPYAQAYERGVKLIGATAHFVTESLDEGPILAQDVIAVDHTFTKEKLMLNGKDIEKVVLARALRIVFEHRVIVWKNKTIIFG</sequence>
<dbReference type="InterPro" id="IPR004810">
    <property type="entry name" value="PurU"/>
</dbReference>
<dbReference type="GO" id="GO:0008864">
    <property type="term" value="F:formyltetrahydrofolate deformylase activity"/>
    <property type="evidence" value="ECO:0007669"/>
    <property type="project" value="UniProtKB-UniRule"/>
</dbReference>
<comment type="similarity">
    <text evidence="3">Belongs to the PurU family.</text>
</comment>
<dbReference type="PRINTS" id="PR01575">
    <property type="entry name" value="FFH4HYDRLASE"/>
</dbReference>
<dbReference type="HAMAP" id="MF_01927">
    <property type="entry name" value="PurU"/>
    <property type="match status" value="1"/>
</dbReference>
<keyword evidence="7" id="KW-1185">Reference proteome</keyword>
<reference evidence="6 7" key="1">
    <citation type="submission" date="2018-02" db="EMBL/GenBank/DDBJ databases">
        <title>Novel Leptospira species isolated from soil and water in Japan.</title>
        <authorList>
            <person name="Nakao R."/>
            <person name="Masuzawa T."/>
        </authorList>
    </citation>
    <scope>NUCLEOTIDE SEQUENCE [LARGE SCALE GENOMIC DNA]</scope>
    <source>
        <strain evidence="6 7">YH101</strain>
    </source>
</reference>
<feature type="domain" description="ACT" evidence="5">
    <location>
        <begin position="8"/>
        <end position="86"/>
    </location>
</feature>
<evidence type="ECO:0000313" key="7">
    <source>
        <dbReference type="Proteomes" id="UP000245133"/>
    </source>
</evidence>
<dbReference type="CDD" id="cd04875">
    <property type="entry name" value="ACT_F4HF-DF"/>
    <property type="match status" value="1"/>
</dbReference>
<keyword evidence="2 3" id="KW-0378">Hydrolase</keyword>
<dbReference type="OrthoDB" id="9806170at2"/>
<dbReference type="PANTHER" id="PTHR42706">
    <property type="entry name" value="FORMYLTETRAHYDROFOLATE DEFORMYLASE"/>
    <property type="match status" value="1"/>
</dbReference>
<dbReference type="Gene3D" id="3.40.50.170">
    <property type="entry name" value="Formyl transferase, N-terminal domain"/>
    <property type="match status" value="1"/>
</dbReference>
<keyword evidence="3" id="KW-0658">Purine biosynthesis</keyword>
<gene>
    <name evidence="3 6" type="primary">purU</name>
    <name evidence="6" type="ORF">LPTSP4_02810</name>
</gene>
<dbReference type="InterPro" id="IPR044074">
    <property type="entry name" value="PurU_ACT"/>
</dbReference>
<dbReference type="EMBL" id="BFBB01000002">
    <property type="protein sequence ID" value="GBF48781.1"/>
    <property type="molecule type" value="Genomic_DNA"/>
</dbReference>
<dbReference type="NCBIfam" id="TIGR00655">
    <property type="entry name" value="PurU"/>
    <property type="match status" value="1"/>
</dbReference>
<dbReference type="InterPro" id="IPR041729">
    <property type="entry name" value="Formyl-FH4-Hydrolase_C"/>
</dbReference>
<dbReference type="SUPFAM" id="SSF53328">
    <property type="entry name" value="Formyltransferase"/>
    <property type="match status" value="1"/>
</dbReference>
<dbReference type="Gene3D" id="3.30.70.260">
    <property type="match status" value="1"/>
</dbReference>
<dbReference type="InterPro" id="IPR002376">
    <property type="entry name" value="Formyl_transf_N"/>
</dbReference>
<organism evidence="6 7">
    <name type="scientific">Leptospira ryugenii</name>
    <dbReference type="NCBI Taxonomy" id="1917863"/>
    <lineage>
        <taxon>Bacteria</taxon>
        <taxon>Pseudomonadati</taxon>
        <taxon>Spirochaetota</taxon>
        <taxon>Spirochaetia</taxon>
        <taxon>Leptospirales</taxon>
        <taxon>Leptospiraceae</taxon>
        <taxon>Leptospira</taxon>
    </lineage>
</organism>
<accession>A0A2P2DVW7</accession>
<evidence type="ECO:0000256" key="2">
    <source>
        <dbReference type="ARBA" id="ARBA00022801"/>
    </source>
</evidence>
<dbReference type="NCBIfam" id="NF004684">
    <property type="entry name" value="PRK06027.1"/>
    <property type="match status" value="1"/>
</dbReference>
<comment type="caution">
    <text evidence="6">The sequence shown here is derived from an EMBL/GenBank/DDBJ whole genome shotgun (WGS) entry which is preliminary data.</text>
</comment>
<dbReference type="SUPFAM" id="SSF55021">
    <property type="entry name" value="ACT-like"/>
    <property type="match status" value="1"/>
</dbReference>
<proteinExistence type="inferred from homology"/>
<comment type="function">
    <text evidence="3">Catalyzes the hydrolysis of 10-formyltetrahydrofolate (formyl-FH4) to formate and tetrahydrofolate (FH4).</text>
</comment>
<name>A0A2P2DVW7_9LEPT</name>
<dbReference type="GO" id="GO:0006189">
    <property type="term" value="P:'de novo' IMP biosynthetic process"/>
    <property type="evidence" value="ECO:0007669"/>
    <property type="project" value="UniProtKB-UniRule"/>
</dbReference>
<dbReference type="PIRSF" id="PIRSF036480">
    <property type="entry name" value="FormyFH4_hydr"/>
    <property type="match status" value="1"/>
</dbReference>
<evidence type="ECO:0000313" key="6">
    <source>
        <dbReference type="EMBL" id="GBF48781.1"/>
    </source>
</evidence>
<dbReference type="UniPathway" id="UPA00074">
    <property type="reaction ID" value="UER00170"/>
</dbReference>